<sequence length="83" mass="9749">MRKLFDEETGYLMIDELAMKRDSYGKVLKDNVVTEEELKEQAELVIAYLKKLDQKLDDEEKDMVTDLICEMAVLYEISRLAEI</sequence>
<comment type="caution">
    <text evidence="1">The sequence shown here is derived from an EMBL/GenBank/DDBJ whole genome shotgun (WGS) entry which is preliminary data.</text>
</comment>
<dbReference type="Proteomes" id="UP000823893">
    <property type="component" value="Unassembled WGS sequence"/>
</dbReference>
<accession>A0A9D2SKG5</accession>
<reference evidence="1" key="2">
    <citation type="submission" date="2021-04" db="EMBL/GenBank/DDBJ databases">
        <authorList>
            <person name="Gilroy R."/>
        </authorList>
    </citation>
    <scope>NUCLEOTIDE SEQUENCE</scope>
    <source>
        <strain evidence="1">ChiSxjej6B18-287</strain>
    </source>
</reference>
<gene>
    <name evidence="1" type="ORF">H9935_06145</name>
</gene>
<evidence type="ECO:0000313" key="2">
    <source>
        <dbReference type="Proteomes" id="UP000823893"/>
    </source>
</evidence>
<dbReference type="AlphaFoldDB" id="A0A9D2SKG5"/>
<organism evidence="1 2">
    <name type="scientific">Candidatus Blautia merdigallinarum</name>
    <dbReference type="NCBI Taxonomy" id="2838495"/>
    <lineage>
        <taxon>Bacteria</taxon>
        <taxon>Bacillati</taxon>
        <taxon>Bacillota</taxon>
        <taxon>Clostridia</taxon>
        <taxon>Lachnospirales</taxon>
        <taxon>Lachnospiraceae</taxon>
        <taxon>Blautia</taxon>
    </lineage>
</organism>
<protein>
    <submittedName>
        <fullName evidence="1">Uncharacterized protein</fullName>
    </submittedName>
</protein>
<dbReference type="EMBL" id="DWWV01000075">
    <property type="protein sequence ID" value="HJC10381.1"/>
    <property type="molecule type" value="Genomic_DNA"/>
</dbReference>
<evidence type="ECO:0000313" key="1">
    <source>
        <dbReference type="EMBL" id="HJC10381.1"/>
    </source>
</evidence>
<proteinExistence type="predicted"/>
<reference evidence="1" key="1">
    <citation type="journal article" date="2021" name="PeerJ">
        <title>Extensive microbial diversity within the chicken gut microbiome revealed by metagenomics and culture.</title>
        <authorList>
            <person name="Gilroy R."/>
            <person name="Ravi A."/>
            <person name="Getino M."/>
            <person name="Pursley I."/>
            <person name="Horton D.L."/>
            <person name="Alikhan N.F."/>
            <person name="Baker D."/>
            <person name="Gharbi K."/>
            <person name="Hall N."/>
            <person name="Watson M."/>
            <person name="Adriaenssens E.M."/>
            <person name="Foster-Nyarko E."/>
            <person name="Jarju S."/>
            <person name="Secka A."/>
            <person name="Antonio M."/>
            <person name="Oren A."/>
            <person name="Chaudhuri R.R."/>
            <person name="La Ragione R."/>
            <person name="Hildebrand F."/>
            <person name="Pallen M.J."/>
        </authorList>
    </citation>
    <scope>NUCLEOTIDE SEQUENCE</scope>
    <source>
        <strain evidence="1">ChiSxjej6B18-287</strain>
    </source>
</reference>
<name>A0A9D2SKG5_9FIRM</name>